<evidence type="ECO:0000256" key="4">
    <source>
        <dbReference type="ARBA" id="ARBA00022475"/>
    </source>
</evidence>
<dbReference type="SUPFAM" id="SSF161098">
    <property type="entry name" value="MetI-like"/>
    <property type="match status" value="2"/>
</dbReference>
<evidence type="ECO:0000256" key="1">
    <source>
        <dbReference type="ARBA" id="ARBA00004429"/>
    </source>
</evidence>
<dbReference type="InterPro" id="IPR043429">
    <property type="entry name" value="ArtM/GltK/GlnP/TcyL/YhdX-like"/>
</dbReference>
<dbReference type="PANTHER" id="PTHR30614">
    <property type="entry name" value="MEMBRANE COMPONENT OF AMINO ACID ABC TRANSPORTER"/>
    <property type="match status" value="1"/>
</dbReference>
<proteinExistence type="inferred from homology"/>
<name>A0A380N2Y9_9GAMM</name>
<feature type="transmembrane region" description="Helical" evidence="9">
    <location>
        <begin position="210"/>
        <end position="231"/>
    </location>
</feature>
<dbReference type="GO" id="GO:0043190">
    <property type="term" value="C:ATP-binding cassette (ABC) transporter complex"/>
    <property type="evidence" value="ECO:0007669"/>
    <property type="project" value="InterPro"/>
</dbReference>
<dbReference type="PROSITE" id="PS51257">
    <property type="entry name" value="PROKAR_LIPOPROTEIN"/>
    <property type="match status" value="1"/>
</dbReference>
<keyword evidence="7 9" id="KW-1133">Transmembrane helix</keyword>
<dbReference type="GO" id="GO:0006865">
    <property type="term" value="P:amino acid transport"/>
    <property type="evidence" value="ECO:0007669"/>
    <property type="project" value="UniProtKB-KW"/>
</dbReference>
<keyword evidence="8 9" id="KW-0472">Membrane</keyword>
<dbReference type="NCBIfam" id="TIGR01726">
    <property type="entry name" value="HEQRo_perm_3TM"/>
    <property type="match status" value="1"/>
</dbReference>
<keyword evidence="4" id="KW-1003">Cell membrane</keyword>
<feature type="transmembrane region" description="Helical" evidence="9">
    <location>
        <begin position="120"/>
        <end position="141"/>
    </location>
</feature>
<evidence type="ECO:0000256" key="3">
    <source>
        <dbReference type="ARBA" id="ARBA00022448"/>
    </source>
</evidence>
<keyword evidence="3 9" id="KW-0813">Transport</keyword>
<accession>A0A380N2Y9</accession>
<dbReference type="InterPro" id="IPR035906">
    <property type="entry name" value="MetI-like_sf"/>
</dbReference>
<dbReference type="InterPro" id="IPR000515">
    <property type="entry name" value="MetI-like"/>
</dbReference>
<evidence type="ECO:0000313" key="12">
    <source>
        <dbReference type="Proteomes" id="UP000254575"/>
    </source>
</evidence>
<dbReference type="PROSITE" id="PS50928">
    <property type="entry name" value="ABC_TM1"/>
    <property type="match status" value="1"/>
</dbReference>
<dbReference type="AlphaFoldDB" id="A0A380N2Y9"/>
<sequence>MTFLSRPNTRRLCFQLIAFLLVIACLAFFAHNARNNLQQIGQSVDFAFLGSRAGFDIDQSLIPYTHDDSIARVLLVGLLNTLLLSALAGSAATLLGIICGTLRLSKNWLVSALTGIYIDVFRNIPLLLQIFFWYFAVLSVLPMPRASTLTLGCDENQSCLAVLSNRGLSLAAPHWQPLLQQTLLIALAALILSFALHYWNRRRQQKSGNILSLAWLYPLLIIAAPLIYYFANIGPDDYELPVLSGFNYRGGITVLPEFAALWLALTLYSAAYIAEYVRAGIQSVAKGQSEAAVSLGLPQSRIMRLVILPQALRVIIPPLSNQYLNVVKNSSLAAAIAYPDLVSVFTGTALNQTGRAIEIIAITMAIYLSISLLISLAMNLYNRRSAIKER</sequence>
<feature type="transmembrane region" description="Helical" evidence="9">
    <location>
        <begin position="251"/>
        <end position="274"/>
    </location>
</feature>
<dbReference type="EMBL" id="UHIA01000004">
    <property type="protein sequence ID" value="SUO98483.1"/>
    <property type="molecule type" value="Genomic_DNA"/>
</dbReference>
<dbReference type="Pfam" id="PF00528">
    <property type="entry name" value="BPD_transp_1"/>
    <property type="match status" value="1"/>
</dbReference>
<organism evidence="11 12">
    <name type="scientific">Suttonella indologenes</name>
    <dbReference type="NCBI Taxonomy" id="13276"/>
    <lineage>
        <taxon>Bacteria</taxon>
        <taxon>Pseudomonadati</taxon>
        <taxon>Pseudomonadota</taxon>
        <taxon>Gammaproteobacteria</taxon>
        <taxon>Cardiobacteriales</taxon>
        <taxon>Cardiobacteriaceae</taxon>
        <taxon>Suttonella</taxon>
    </lineage>
</organism>
<gene>
    <name evidence="11" type="primary">yecS</name>
    <name evidence="11" type="ORF">NCTC10717_02235</name>
</gene>
<dbReference type="InterPro" id="IPR010065">
    <property type="entry name" value="AA_ABC_transptr_permease_3TM"/>
</dbReference>
<feature type="transmembrane region" description="Helical" evidence="9">
    <location>
        <begin position="178"/>
        <end position="198"/>
    </location>
</feature>
<feature type="transmembrane region" description="Helical" evidence="9">
    <location>
        <begin position="73"/>
        <end position="99"/>
    </location>
</feature>
<feature type="transmembrane region" description="Helical" evidence="9">
    <location>
        <begin position="356"/>
        <end position="381"/>
    </location>
</feature>
<dbReference type="GO" id="GO:0022857">
    <property type="term" value="F:transmembrane transporter activity"/>
    <property type="evidence" value="ECO:0007669"/>
    <property type="project" value="InterPro"/>
</dbReference>
<evidence type="ECO:0000256" key="5">
    <source>
        <dbReference type="ARBA" id="ARBA00022692"/>
    </source>
</evidence>
<keyword evidence="5 9" id="KW-0812">Transmembrane</keyword>
<evidence type="ECO:0000256" key="8">
    <source>
        <dbReference type="ARBA" id="ARBA00023136"/>
    </source>
</evidence>
<evidence type="ECO:0000256" key="2">
    <source>
        <dbReference type="ARBA" id="ARBA00010072"/>
    </source>
</evidence>
<feature type="transmembrane region" description="Helical" evidence="9">
    <location>
        <begin position="12"/>
        <end position="30"/>
    </location>
</feature>
<feature type="transmembrane region" description="Helical" evidence="9">
    <location>
        <begin position="332"/>
        <end position="350"/>
    </location>
</feature>
<evidence type="ECO:0000256" key="7">
    <source>
        <dbReference type="ARBA" id="ARBA00022989"/>
    </source>
</evidence>
<evidence type="ECO:0000313" key="11">
    <source>
        <dbReference type="EMBL" id="SUO98483.1"/>
    </source>
</evidence>
<feature type="domain" description="ABC transmembrane type-1" evidence="10">
    <location>
        <begin position="78"/>
        <end position="378"/>
    </location>
</feature>
<dbReference type="CDD" id="cd06261">
    <property type="entry name" value="TM_PBP2"/>
    <property type="match status" value="1"/>
</dbReference>
<protein>
    <submittedName>
        <fullName evidence="11">Inner membrane amino-acid ABC transporter permease protein yecS</fullName>
    </submittedName>
</protein>
<evidence type="ECO:0000256" key="6">
    <source>
        <dbReference type="ARBA" id="ARBA00022970"/>
    </source>
</evidence>
<comment type="similarity">
    <text evidence="2">Belongs to the binding-protein-dependent transport system permease family. HisMQ subfamily.</text>
</comment>
<keyword evidence="12" id="KW-1185">Reference proteome</keyword>
<dbReference type="PANTHER" id="PTHR30614:SF37">
    <property type="entry name" value="AMINO-ACID ABC TRANSPORTER PERMEASE PROTEIN YHDX-RELATED"/>
    <property type="match status" value="1"/>
</dbReference>
<keyword evidence="6" id="KW-0029">Amino-acid transport</keyword>
<evidence type="ECO:0000256" key="9">
    <source>
        <dbReference type="RuleBase" id="RU363032"/>
    </source>
</evidence>
<evidence type="ECO:0000259" key="10">
    <source>
        <dbReference type="PROSITE" id="PS50928"/>
    </source>
</evidence>
<comment type="subcellular location">
    <subcellularLocation>
        <location evidence="1">Cell inner membrane</location>
        <topology evidence="1">Multi-pass membrane protein</topology>
    </subcellularLocation>
    <subcellularLocation>
        <location evidence="9">Cell membrane</location>
        <topology evidence="9">Multi-pass membrane protein</topology>
    </subcellularLocation>
</comment>
<reference evidence="11 12" key="1">
    <citation type="submission" date="2018-06" db="EMBL/GenBank/DDBJ databases">
        <authorList>
            <consortium name="Pathogen Informatics"/>
            <person name="Doyle S."/>
        </authorList>
    </citation>
    <scope>NUCLEOTIDE SEQUENCE [LARGE SCALE GENOMIC DNA]</scope>
    <source>
        <strain evidence="11 12">NCTC10717</strain>
    </source>
</reference>
<dbReference type="Proteomes" id="UP000254575">
    <property type="component" value="Unassembled WGS sequence"/>
</dbReference>
<dbReference type="Gene3D" id="1.10.3720.10">
    <property type="entry name" value="MetI-like"/>
    <property type="match status" value="2"/>
</dbReference>
<dbReference type="RefSeq" id="WP_218564618.1">
    <property type="nucleotide sequence ID" value="NZ_UHIA01000004.1"/>
</dbReference>